<dbReference type="PRINTS" id="PR00455">
    <property type="entry name" value="HTHTETR"/>
</dbReference>
<dbReference type="PROSITE" id="PS50977">
    <property type="entry name" value="HTH_TETR_2"/>
    <property type="match status" value="1"/>
</dbReference>
<keyword evidence="2 4" id="KW-0238">DNA-binding</keyword>
<evidence type="ECO:0000313" key="6">
    <source>
        <dbReference type="EMBL" id="GAA2694505.1"/>
    </source>
</evidence>
<evidence type="ECO:0000256" key="4">
    <source>
        <dbReference type="PROSITE-ProRule" id="PRU00335"/>
    </source>
</evidence>
<feature type="domain" description="HTH tetR-type" evidence="5">
    <location>
        <begin position="20"/>
        <end position="80"/>
    </location>
</feature>
<evidence type="ECO:0000313" key="7">
    <source>
        <dbReference type="Proteomes" id="UP001501666"/>
    </source>
</evidence>
<evidence type="ECO:0000256" key="3">
    <source>
        <dbReference type="ARBA" id="ARBA00023163"/>
    </source>
</evidence>
<dbReference type="RefSeq" id="WP_346155069.1">
    <property type="nucleotide sequence ID" value="NZ_BAAATE010000039.1"/>
</dbReference>
<evidence type="ECO:0000259" key="5">
    <source>
        <dbReference type="PROSITE" id="PS50977"/>
    </source>
</evidence>
<protein>
    <recommendedName>
        <fullName evidence="5">HTH tetR-type domain-containing protein</fullName>
    </recommendedName>
</protein>
<dbReference type="PANTHER" id="PTHR30055">
    <property type="entry name" value="HTH-TYPE TRANSCRIPTIONAL REGULATOR RUTR"/>
    <property type="match status" value="1"/>
</dbReference>
<dbReference type="InterPro" id="IPR001647">
    <property type="entry name" value="HTH_TetR"/>
</dbReference>
<organism evidence="6 7">
    <name type="scientific">Nonomuraea recticatena</name>
    <dbReference type="NCBI Taxonomy" id="46178"/>
    <lineage>
        <taxon>Bacteria</taxon>
        <taxon>Bacillati</taxon>
        <taxon>Actinomycetota</taxon>
        <taxon>Actinomycetes</taxon>
        <taxon>Streptosporangiales</taxon>
        <taxon>Streptosporangiaceae</taxon>
        <taxon>Nonomuraea</taxon>
    </lineage>
</organism>
<dbReference type="EMBL" id="BAAATE010000039">
    <property type="protein sequence ID" value="GAA2694505.1"/>
    <property type="molecule type" value="Genomic_DNA"/>
</dbReference>
<dbReference type="Gene3D" id="1.10.357.10">
    <property type="entry name" value="Tetracycline Repressor, domain 2"/>
    <property type="match status" value="1"/>
</dbReference>
<dbReference type="InterPro" id="IPR050109">
    <property type="entry name" value="HTH-type_TetR-like_transc_reg"/>
</dbReference>
<feature type="DNA-binding region" description="H-T-H motif" evidence="4">
    <location>
        <begin position="43"/>
        <end position="62"/>
    </location>
</feature>
<evidence type="ECO:0000256" key="2">
    <source>
        <dbReference type="ARBA" id="ARBA00023125"/>
    </source>
</evidence>
<keyword evidence="1" id="KW-0805">Transcription regulation</keyword>
<name>A0ABN3T6S7_9ACTN</name>
<dbReference type="InterPro" id="IPR009057">
    <property type="entry name" value="Homeodomain-like_sf"/>
</dbReference>
<dbReference type="SUPFAM" id="SSF46689">
    <property type="entry name" value="Homeodomain-like"/>
    <property type="match status" value="1"/>
</dbReference>
<dbReference type="Pfam" id="PF00440">
    <property type="entry name" value="TetR_N"/>
    <property type="match status" value="1"/>
</dbReference>
<dbReference type="Proteomes" id="UP001501666">
    <property type="component" value="Unassembled WGS sequence"/>
</dbReference>
<comment type="caution">
    <text evidence="6">The sequence shown here is derived from an EMBL/GenBank/DDBJ whole genome shotgun (WGS) entry which is preliminary data.</text>
</comment>
<gene>
    <name evidence="6" type="ORF">GCM10010412_086670</name>
</gene>
<sequence>MAEERGQRRYDGLRRTAQALETRVEIARAARKLFLAQGWAETTVRDVAREAGVSVPTIYSIYGNKLGLARALADAADLSGDVPQMLAELEDPTADPARQLRAMAGFDRRLYERAGDIIVLLREAGRTEPDLGTVYRDGRRRADETRLQVFSSWPEGVLRGGLDVRTAVDIYAGICVIDVYITLTDERGWPPDRVERWWGELLARELLS</sequence>
<evidence type="ECO:0000256" key="1">
    <source>
        <dbReference type="ARBA" id="ARBA00023015"/>
    </source>
</evidence>
<proteinExistence type="predicted"/>
<keyword evidence="7" id="KW-1185">Reference proteome</keyword>
<reference evidence="6 7" key="1">
    <citation type="journal article" date="2019" name="Int. J. Syst. Evol. Microbiol.">
        <title>The Global Catalogue of Microorganisms (GCM) 10K type strain sequencing project: providing services to taxonomists for standard genome sequencing and annotation.</title>
        <authorList>
            <consortium name="The Broad Institute Genomics Platform"/>
            <consortium name="The Broad Institute Genome Sequencing Center for Infectious Disease"/>
            <person name="Wu L."/>
            <person name="Ma J."/>
        </authorList>
    </citation>
    <scope>NUCLEOTIDE SEQUENCE [LARGE SCALE GENOMIC DNA]</scope>
    <source>
        <strain evidence="6 7">JCM 6835</strain>
    </source>
</reference>
<dbReference type="PANTHER" id="PTHR30055:SF234">
    <property type="entry name" value="HTH-TYPE TRANSCRIPTIONAL REGULATOR BETI"/>
    <property type="match status" value="1"/>
</dbReference>
<accession>A0ABN3T6S7</accession>
<keyword evidence="3" id="KW-0804">Transcription</keyword>